<accession>A0ABQ9HFV8</accession>
<feature type="region of interest" description="Disordered" evidence="1">
    <location>
        <begin position="62"/>
        <end position="83"/>
    </location>
</feature>
<evidence type="ECO:0000313" key="2">
    <source>
        <dbReference type="EMBL" id="KAJ8883199.1"/>
    </source>
</evidence>
<organism evidence="2 3">
    <name type="scientific">Dryococelus australis</name>
    <dbReference type="NCBI Taxonomy" id="614101"/>
    <lineage>
        <taxon>Eukaryota</taxon>
        <taxon>Metazoa</taxon>
        <taxon>Ecdysozoa</taxon>
        <taxon>Arthropoda</taxon>
        <taxon>Hexapoda</taxon>
        <taxon>Insecta</taxon>
        <taxon>Pterygota</taxon>
        <taxon>Neoptera</taxon>
        <taxon>Polyneoptera</taxon>
        <taxon>Phasmatodea</taxon>
        <taxon>Verophasmatodea</taxon>
        <taxon>Anareolatae</taxon>
        <taxon>Phasmatidae</taxon>
        <taxon>Eurycanthinae</taxon>
        <taxon>Dryococelus</taxon>
    </lineage>
</organism>
<proteinExistence type="predicted"/>
<name>A0ABQ9HFV8_9NEOP</name>
<evidence type="ECO:0000313" key="3">
    <source>
        <dbReference type="Proteomes" id="UP001159363"/>
    </source>
</evidence>
<reference evidence="2 3" key="1">
    <citation type="submission" date="2023-02" db="EMBL/GenBank/DDBJ databases">
        <title>LHISI_Scaffold_Assembly.</title>
        <authorList>
            <person name="Stuart O.P."/>
            <person name="Cleave R."/>
            <person name="Magrath M.J.L."/>
            <person name="Mikheyev A.S."/>
        </authorList>
    </citation>
    <scope>NUCLEOTIDE SEQUENCE [LARGE SCALE GENOMIC DNA]</scope>
    <source>
        <strain evidence="2">Daus_M_001</strain>
        <tissue evidence="2">Leg muscle</tissue>
    </source>
</reference>
<protein>
    <submittedName>
        <fullName evidence="2">Uncharacterized protein</fullName>
    </submittedName>
</protein>
<gene>
    <name evidence="2" type="ORF">PR048_015039</name>
</gene>
<dbReference type="EMBL" id="JARBHB010000005">
    <property type="protein sequence ID" value="KAJ8883199.1"/>
    <property type="molecule type" value="Genomic_DNA"/>
</dbReference>
<dbReference type="Proteomes" id="UP001159363">
    <property type="component" value="Chromosome 4"/>
</dbReference>
<evidence type="ECO:0000256" key="1">
    <source>
        <dbReference type="SAM" id="MobiDB-lite"/>
    </source>
</evidence>
<sequence>MAGEGSTEKLQVEELHGMMRLRVRKQKCIYFFVKVLLGRRKGCISCRRVERARGRVPNVYSRAGSSKRLRPNTHADVTGDPRKTRGAPIRVDIWLRHRRFTPLAARRPDYRVADDKGVGREEESLTSARQSWLALLLRGVYRRRAR</sequence>
<comment type="caution">
    <text evidence="2">The sequence shown here is derived from an EMBL/GenBank/DDBJ whole genome shotgun (WGS) entry which is preliminary data.</text>
</comment>
<keyword evidence="3" id="KW-1185">Reference proteome</keyword>